<keyword evidence="1" id="KW-0472">Membrane</keyword>
<keyword evidence="4" id="KW-1185">Reference proteome</keyword>
<proteinExistence type="predicted"/>
<organism evidence="3 4">
    <name type="scientific">Sphingomonas floccifaciens</name>
    <dbReference type="NCBI Taxonomy" id="1844115"/>
    <lineage>
        <taxon>Bacteria</taxon>
        <taxon>Pseudomonadati</taxon>
        <taxon>Pseudomonadota</taxon>
        <taxon>Alphaproteobacteria</taxon>
        <taxon>Sphingomonadales</taxon>
        <taxon>Sphingomonadaceae</taxon>
        <taxon>Sphingomonas</taxon>
    </lineage>
</organism>
<accession>A0ABW4NCG8</accession>
<gene>
    <name evidence="3" type="ORF">ACFSC3_06470</name>
</gene>
<evidence type="ECO:0000313" key="4">
    <source>
        <dbReference type="Proteomes" id="UP001597283"/>
    </source>
</evidence>
<evidence type="ECO:0000313" key="3">
    <source>
        <dbReference type="EMBL" id="MFD1787209.1"/>
    </source>
</evidence>
<evidence type="ECO:0000259" key="2">
    <source>
        <dbReference type="Pfam" id="PF07811"/>
    </source>
</evidence>
<keyword evidence="1" id="KW-1133">Transmembrane helix</keyword>
<protein>
    <submittedName>
        <fullName evidence="3">TadE/TadG family type IV pilus assembly protein</fullName>
    </submittedName>
</protein>
<dbReference type="EMBL" id="JBHUFC010000002">
    <property type="protein sequence ID" value="MFD1787209.1"/>
    <property type="molecule type" value="Genomic_DNA"/>
</dbReference>
<dbReference type="InterPro" id="IPR012495">
    <property type="entry name" value="TadE-like_dom"/>
</dbReference>
<keyword evidence="1" id="KW-0812">Transmembrane</keyword>
<evidence type="ECO:0000256" key="1">
    <source>
        <dbReference type="SAM" id="Phobius"/>
    </source>
</evidence>
<sequence length="178" mass="19180">MRAVTFLRRLATANQGLALVEFAMVLPFMALLYVGSYQICDAVAAYRKVTRATRTIADLTSQYTSVDEQDVTEILDSSIQVMSPYATTAAKLVVTQVTMDANKNPTVDWSRGKNTTGLIKGSVYNLPTAIRQANTSVIVATVTYTYKPAFGAAFVGTLPLSETIIMSPRASASVALQP</sequence>
<dbReference type="RefSeq" id="WP_380939570.1">
    <property type="nucleotide sequence ID" value="NZ_JBHUFC010000002.1"/>
</dbReference>
<dbReference type="Pfam" id="PF07811">
    <property type="entry name" value="TadE"/>
    <property type="match status" value="1"/>
</dbReference>
<comment type="caution">
    <text evidence="3">The sequence shown here is derived from an EMBL/GenBank/DDBJ whole genome shotgun (WGS) entry which is preliminary data.</text>
</comment>
<feature type="transmembrane region" description="Helical" evidence="1">
    <location>
        <begin position="12"/>
        <end position="34"/>
    </location>
</feature>
<feature type="domain" description="TadE-like" evidence="2">
    <location>
        <begin position="16"/>
        <end position="57"/>
    </location>
</feature>
<name>A0ABW4NCG8_9SPHN</name>
<reference evidence="4" key="1">
    <citation type="journal article" date="2019" name="Int. J. Syst. Evol. Microbiol.">
        <title>The Global Catalogue of Microorganisms (GCM) 10K type strain sequencing project: providing services to taxonomists for standard genome sequencing and annotation.</title>
        <authorList>
            <consortium name="The Broad Institute Genomics Platform"/>
            <consortium name="The Broad Institute Genome Sequencing Center for Infectious Disease"/>
            <person name="Wu L."/>
            <person name="Ma J."/>
        </authorList>
    </citation>
    <scope>NUCLEOTIDE SEQUENCE [LARGE SCALE GENOMIC DNA]</scope>
    <source>
        <strain evidence="4">Q85</strain>
    </source>
</reference>
<dbReference type="Proteomes" id="UP001597283">
    <property type="component" value="Unassembled WGS sequence"/>
</dbReference>